<organism evidence="3 4">
    <name type="scientific">Winogradskyella eximia</name>
    <dbReference type="NCBI Taxonomy" id="262006"/>
    <lineage>
        <taxon>Bacteria</taxon>
        <taxon>Pseudomonadati</taxon>
        <taxon>Bacteroidota</taxon>
        <taxon>Flavobacteriia</taxon>
        <taxon>Flavobacteriales</taxon>
        <taxon>Flavobacteriaceae</taxon>
        <taxon>Winogradskyella</taxon>
    </lineage>
</organism>
<dbReference type="AlphaFoldDB" id="A0A3D9HCT8"/>
<evidence type="ECO:0000259" key="2">
    <source>
        <dbReference type="Pfam" id="PF13439"/>
    </source>
</evidence>
<gene>
    <name evidence="3" type="ORF">DFQ10_101840</name>
</gene>
<feature type="domain" description="Glycosyltransferase subfamily 4-like N-terminal" evidence="2">
    <location>
        <begin position="16"/>
        <end position="177"/>
    </location>
</feature>
<dbReference type="Pfam" id="PF00534">
    <property type="entry name" value="Glycos_transf_1"/>
    <property type="match status" value="1"/>
</dbReference>
<name>A0A3D9HCT8_9FLAO</name>
<dbReference type="SUPFAM" id="SSF53756">
    <property type="entry name" value="UDP-Glycosyltransferase/glycogen phosphorylase"/>
    <property type="match status" value="1"/>
</dbReference>
<comment type="caution">
    <text evidence="3">The sequence shown here is derived from an EMBL/GenBank/DDBJ whole genome shotgun (WGS) entry which is preliminary data.</text>
</comment>
<dbReference type="EMBL" id="QRDV01000001">
    <property type="protein sequence ID" value="RED47061.1"/>
    <property type="molecule type" value="Genomic_DNA"/>
</dbReference>
<dbReference type="InterPro" id="IPR001296">
    <property type="entry name" value="Glyco_trans_1"/>
</dbReference>
<proteinExistence type="predicted"/>
<accession>A0A3D9HCT8</accession>
<reference evidence="3 4" key="1">
    <citation type="submission" date="2018-07" db="EMBL/GenBank/DDBJ databases">
        <title>Genomic Encyclopedia of Type Strains, Phase III (KMG-III): the genomes of soil and plant-associated and newly described type strains.</title>
        <authorList>
            <person name="Whitman W."/>
        </authorList>
    </citation>
    <scope>NUCLEOTIDE SEQUENCE [LARGE SCALE GENOMIC DNA]</scope>
    <source>
        <strain evidence="3 4">CECT 7946</strain>
    </source>
</reference>
<dbReference type="InterPro" id="IPR028098">
    <property type="entry name" value="Glyco_trans_4-like_N"/>
</dbReference>
<dbReference type="GO" id="GO:0016757">
    <property type="term" value="F:glycosyltransferase activity"/>
    <property type="evidence" value="ECO:0007669"/>
    <property type="project" value="InterPro"/>
</dbReference>
<keyword evidence="3" id="KW-0808">Transferase</keyword>
<sequence length="383" mass="42575">MVNVGVLTSNHYPRLGGMEIAVHNLVKNMQSMEGVSAAVACSTMPEVPKTFQYPYPCYRSKSFSVFTPFLFERNQLKMIKENNINVLHGPMLHGGGFEAVKLSKKLNIPAVVHSRGSDVQLVKEIGYGAQLEAGSLAKLKQAIKYSNQIIAVSEINKENLLELGADIGKISVIPNGILINEINNIPYQDFRTKYGLSQDDFVIITVGRNRPVKRMELLFEALEKLKDYKNIKCLCVGPKENLTTLASKYNVLDKLVLTGKIPKESNFNIMQPYAELINTFRSANLYISTSYVESFGNAAAEALACGIPIVVGQKHGVRDVVLEGETGWVMPKETPASLAELIIGLYEKRQSLSEKTEIIKASVSHLTWRNVAQQTVEVYKKMF</sequence>
<dbReference type="Gene3D" id="3.40.50.2000">
    <property type="entry name" value="Glycogen Phosphorylase B"/>
    <property type="match status" value="2"/>
</dbReference>
<dbReference type="InterPro" id="IPR050194">
    <property type="entry name" value="Glycosyltransferase_grp1"/>
</dbReference>
<feature type="domain" description="Glycosyl transferase family 1" evidence="1">
    <location>
        <begin position="189"/>
        <end position="351"/>
    </location>
</feature>
<dbReference type="Pfam" id="PF13439">
    <property type="entry name" value="Glyco_transf_4"/>
    <property type="match status" value="1"/>
</dbReference>
<dbReference type="PANTHER" id="PTHR45947:SF3">
    <property type="entry name" value="SULFOQUINOVOSYL TRANSFERASE SQD2"/>
    <property type="match status" value="1"/>
</dbReference>
<dbReference type="OrthoDB" id="798298at2"/>
<dbReference type="RefSeq" id="WP_115816099.1">
    <property type="nucleotide sequence ID" value="NZ_QRDV01000001.1"/>
</dbReference>
<protein>
    <submittedName>
        <fullName evidence="3">Glycosyltransferase involved in cell wall biosynthesis</fullName>
    </submittedName>
</protein>
<dbReference type="CDD" id="cd03801">
    <property type="entry name" value="GT4_PimA-like"/>
    <property type="match status" value="1"/>
</dbReference>
<evidence type="ECO:0000313" key="4">
    <source>
        <dbReference type="Proteomes" id="UP000256980"/>
    </source>
</evidence>
<keyword evidence="4" id="KW-1185">Reference proteome</keyword>
<evidence type="ECO:0000259" key="1">
    <source>
        <dbReference type="Pfam" id="PF00534"/>
    </source>
</evidence>
<dbReference type="Proteomes" id="UP000256980">
    <property type="component" value="Unassembled WGS sequence"/>
</dbReference>
<evidence type="ECO:0000313" key="3">
    <source>
        <dbReference type="EMBL" id="RED47061.1"/>
    </source>
</evidence>
<dbReference type="PANTHER" id="PTHR45947">
    <property type="entry name" value="SULFOQUINOVOSYL TRANSFERASE SQD2"/>
    <property type="match status" value="1"/>
</dbReference>